<dbReference type="RefSeq" id="WP_090475301.1">
    <property type="nucleotide sequence ID" value="NZ_LT629710.1"/>
</dbReference>
<dbReference type="EMBL" id="LT629710">
    <property type="protein sequence ID" value="SDO57340.1"/>
    <property type="molecule type" value="Genomic_DNA"/>
</dbReference>
<reference evidence="2 3" key="1">
    <citation type="submission" date="2016-10" db="EMBL/GenBank/DDBJ databases">
        <authorList>
            <person name="de Groot N.N."/>
        </authorList>
    </citation>
    <scope>NUCLEOTIDE SEQUENCE [LARGE SCALE GENOMIC DNA]</scope>
    <source>
        <strain evidence="3">P4-7,KCTC 19426,CECT 7604</strain>
    </source>
</reference>
<evidence type="ECO:0000256" key="1">
    <source>
        <dbReference type="SAM" id="MobiDB-lite"/>
    </source>
</evidence>
<evidence type="ECO:0000313" key="2">
    <source>
        <dbReference type="EMBL" id="SDO57340.1"/>
    </source>
</evidence>
<organism evidence="2 3">
    <name type="scientific">Nakamurella panacisegetis</name>
    <dbReference type="NCBI Taxonomy" id="1090615"/>
    <lineage>
        <taxon>Bacteria</taxon>
        <taxon>Bacillati</taxon>
        <taxon>Actinomycetota</taxon>
        <taxon>Actinomycetes</taxon>
        <taxon>Nakamurellales</taxon>
        <taxon>Nakamurellaceae</taxon>
        <taxon>Nakamurella</taxon>
    </lineage>
</organism>
<gene>
    <name evidence="2" type="ORF">SAMN04515671_1377</name>
</gene>
<feature type="region of interest" description="Disordered" evidence="1">
    <location>
        <begin position="26"/>
        <end position="64"/>
    </location>
</feature>
<feature type="compositionally biased region" description="Basic and acidic residues" evidence="1">
    <location>
        <begin position="48"/>
        <end position="58"/>
    </location>
</feature>
<evidence type="ECO:0000313" key="3">
    <source>
        <dbReference type="Proteomes" id="UP000198741"/>
    </source>
</evidence>
<dbReference type="AlphaFoldDB" id="A0A1H0KNL1"/>
<sequence>MVWATIIFALVLILVLIAWIRWAKRTPSAGSSNPGRATFDADVVGPPGRDRYTGRDRGAGGLGL</sequence>
<proteinExistence type="predicted"/>
<protein>
    <submittedName>
        <fullName evidence="2">Uncharacterized protein</fullName>
    </submittedName>
</protein>
<keyword evidence="3" id="KW-1185">Reference proteome</keyword>
<accession>A0A1H0KNL1</accession>
<dbReference type="Proteomes" id="UP000198741">
    <property type="component" value="Chromosome I"/>
</dbReference>
<name>A0A1H0KNL1_9ACTN</name>